<dbReference type="EMBL" id="QKXF01000092">
    <property type="protein sequence ID" value="RQM17611.1"/>
    <property type="molecule type" value="Genomic_DNA"/>
</dbReference>
<dbReference type="Pfam" id="PF02201">
    <property type="entry name" value="SWIB"/>
    <property type="match status" value="1"/>
</dbReference>
<keyword evidence="4" id="KW-1185">Reference proteome</keyword>
<dbReference type="InterPro" id="IPR019835">
    <property type="entry name" value="SWIB_domain"/>
</dbReference>
<dbReference type="VEuPathDB" id="FungiDB:DD237_001618"/>
<gene>
    <name evidence="3" type="ORF">DD237_001618</name>
    <name evidence="2" type="ORF">DD238_000735</name>
</gene>
<dbReference type="EMBL" id="QLLG01000158">
    <property type="protein sequence ID" value="RMX67756.1"/>
    <property type="molecule type" value="Genomic_DNA"/>
</dbReference>
<comment type="caution">
    <text evidence="2">The sequence shown here is derived from an EMBL/GenBank/DDBJ whole genome shotgun (WGS) entry which is preliminary data.</text>
</comment>
<evidence type="ECO:0000313" key="5">
    <source>
        <dbReference type="Proteomes" id="UP000286097"/>
    </source>
</evidence>
<dbReference type="SMART" id="SM00151">
    <property type="entry name" value="SWIB"/>
    <property type="match status" value="1"/>
</dbReference>
<dbReference type="Gene3D" id="1.10.245.10">
    <property type="entry name" value="SWIB/MDM2 domain"/>
    <property type="match status" value="1"/>
</dbReference>
<protein>
    <recommendedName>
        <fullName evidence="1">DM2 domain-containing protein</fullName>
    </recommendedName>
</protein>
<dbReference type="PROSITE" id="PS51925">
    <property type="entry name" value="SWIB_MDM2"/>
    <property type="match status" value="1"/>
</dbReference>
<organism evidence="2 4">
    <name type="scientific">Peronospora effusa</name>
    <dbReference type="NCBI Taxonomy" id="542832"/>
    <lineage>
        <taxon>Eukaryota</taxon>
        <taxon>Sar</taxon>
        <taxon>Stramenopiles</taxon>
        <taxon>Oomycota</taxon>
        <taxon>Peronosporomycetes</taxon>
        <taxon>Peronosporales</taxon>
        <taxon>Peronosporaceae</taxon>
        <taxon>Peronospora</taxon>
    </lineage>
</organism>
<dbReference type="InterPro" id="IPR003121">
    <property type="entry name" value="SWIB_MDM2_domain"/>
</dbReference>
<dbReference type="STRING" id="542832.A0A3M6VQA9"/>
<dbReference type="CDD" id="cd10567">
    <property type="entry name" value="SWIB-MDM2_like"/>
    <property type="match status" value="1"/>
</dbReference>
<reference evidence="4 5" key="1">
    <citation type="submission" date="2018-06" db="EMBL/GenBank/DDBJ databases">
        <title>Comparative genomics of downy mildews reveals potential adaptations to biotrophy.</title>
        <authorList>
            <person name="Fletcher K."/>
            <person name="Klosterman S.J."/>
            <person name="Derevnina L."/>
            <person name="Martin F."/>
            <person name="Koike S."/>
            <person name="Reyes Chin-Wo S."/>
            <person name="Mou B."/>
            <person name="Michelmore R."/>
        </authorList>
    </citation>
    <scope>NUCLEOTIDE SEQUENCE [LARGE SCALE GENOMIC DNA]</scope>
    <source>
        <strain evidence="3 5">R13</strain>
        <strain evidence="2 4">R14</strain>
    </source>
</reference>
<dbReference type="Proteomes" id="UP000286097">
    <property type="component" value="Unassembled WGS sequence"/>
</dbReference>
<sequence length="95" mass="10915">MTSKNLYKLSPSLSHLLGKSELTRPAAIKEFWAYVKQHELQDPKDGRVIRPNQEMKDVFRVEHIGFTQVMGLISKHLEKKPGQEKRACDVPSKDV</sequence>
<evidence type="ECO:0000313" key="4">
    <source>
        <dbReference type="Proteomes" id="UP000282087"/>
    </source>
</evidence>
<dbReference type="OrthoDB" id="10251073at2759"/>
<dbReference type="AlphaFoldDB" id="A0A3M6VQA9"/>
<name>A0A3M6VQA9_9STRA</name>
<accession>A0A3M6VQA9</accession>
<dbReference type="Proteomes" id="UP000282087">
    <property type="component" value="Unassembled WGS sequence"/>
</dbReference>
<dbReference type="SUPFAM" id="SSF47592">
    <property type="entry name" value="SWIB/MDM2 domain"/>
    <property type="match status" value="1"/>
</dbReference>
<proteinExistence type="predicted"/>
<feature type="domain" description="DM2" evidence="1">
    <location>
        <begin position="2"/>
        <end position="79"/>
    </location>
</feature>
<dbReference type="PANTHER" id="PTHR13844">
    <property type="entry name" value="SWI/SNF-RELATED MATRIX-ASSOCIATED ACTIN-DEPENDENT REGULATOR OF CHROMATIN SUBFAMILY D"/>
    <property type="match status" value="1"/>
</dbReference>
<evidence type="ECO:0000313" key="2">
    <source>
        <dbReference type="EMBL" id="RMX67756.1"/>
    </source>
</evidence>
<dbReference type="InterPro" id="IPR036885">
    <property type="entry name" value="SWIB_MDM2_dom_sf"/>
</dbReference>
<evidence type="ECO:0000259" key="1">
    <source>
        <dbReference type="PROSITE" id="PS51925"/>
    </source>
</evidence>
<evidence type="ECO:0000313" key="3">
    <source>
        <dbReference type="EMBL" id="RQM17611.1"/>
    </source>
</evidence>